<keyword evidence="3 7" id="KW-0805">Transcription regulation</keyword>
<evidence type="ECO:0000256" key="6">
    <source>
        <dbReference type="ARBA" id="ARBA00023242"/>
    </source>
</evidence>
<keyword evidence="9" id="KW-0812">Transmembrane</keyword>
<evidence type="ECO:0000256" key="2">
    <source>
        <dbReference type="ARBA" id="ARBA00007813"/>
    </source>
</evidence>
<dbReference type="PANTHER" id="PTHR12809">
    <property type="entry name" value="MEDIATOR COMPLEX SUBUNIT"/>
    <property type="match status" value="1"/>
</dbReference>
<dbReference type="Proteomes" id="UP001438707">
    <property type="component" value="Unassembled WGS sequence"/>
</dbReference>
<feature type="compositionally biased region" description="Low complexity" evidence="8">
    <location>
        <begin position="1430"/>
        <end position="1450"/>
    </location>
</feature>
<evidence type="ECO:0000256" key="4">
    <source>
        <dbReference type="ARBA" id="ARBA00023159"/>
    </source>
</evidence>
<comment type="subunit">
    <text evidence="7">Component of the Mediator complex.</text>
</comment>
<comment type="subcellular location">
    <subcellularLocation>
        <location evidence="1 7">Nucleus</location>
    </subcellularLocation>
</comment>
<reference evidence="11 12" key="1">
    <citation type="journal article" date="2024" name="Nat. Commun.">
        <title>Phylogenomics reveals the evolutionary origins of lichenization in chlorophyte algae.</title>
        <authorList>
            <person name="Puginier C."/>
            <person name="Libourel C."/>
            <person name="Otte J."/>
            <person name="Skaloud P."/>
            <person name="Haon M."/>
            <person name="Grisel S."/>
            <person name="Petersen M."/>
            <person name="Berrin J.G."/>
            <person name="Delaux P.M."/>
            <person name="Dal Grande F."/>
            <person name="Keller J."/>
        </authorList>
    </citation>
    <scope>NUCLEOTIDE SEQUENCE [LARGE SCALE GENOMIC DNA]</scope>
    <source>
        <strain evidence="11 12">SAG 2145</strain>
    </source>
</reference>
<dbReference type="InterPro" id="IPR013947">
    <property type="entry name" value="Mediator_Med14"/>
</dbReference>
<keyword evidence="5 7" id="KW-0804">Transcription</keyword>
<name>A0AAW1RPX8_9CHLO</name>
<keyword evidence="6 7" id="KW-0539">Nucleus</keyword>
<evidence type="ECO:0000256" key="5">
    <source>
        <dbReference type="ARBA" id="ARBA00023163"/>
    </source>
</evidence>
<gene>
    <name evidence="11" type="ORF">WJX74_008348</name>
</gene>
<dbReference type="Pfam" id="PF08638">
    <property type="entry name" value="Med14"/>
    <property type="match status" value="1"/>
</dbReference>
<feature type="region of interest" description="Disordered" evidence="8">
    <location>
        <begin position="1031"/>
        <end position="1053"/>
    </location>
</feature>
<accession>A0AAW1RPX8</accession>
<dbReference type="InterPro" id="IPR055122">
    <property type="entry name" value="Med14_N"/>
</dbReference>
<dbReference type="GO" id="GO:0003712">
    <property type="term" value="F:transcription coregulator activity"/>
    <property type="evidence" value="ECO:0007669"/>
    <property type="project" value="UniProtKB-UniRule"/>
</dbReference>
<comment type="caution">
    <text evidence="11">The sequence shown here is derived from an EMBL/GenBank/DDBJ whole genome shotgun (WGS) entry which is preliminary data.</text>
</comment>
<feature type="transmembrane region" description="Helical" evidence="9">
    <location>
        <begin position="6"/>
        <end position="26"/>
    </location>
</feature>
<keyword evidence="12" id="KW-1185">Reference proteome</keyword>
<feature type="region of interest" description="Disordered" evidence="8">
    <location>
        <begin position="864"/>
        <end position="891"/>
    </location>
</feature>
<keyword evidence="9" id="KW-0472">Membrane</keyword>
<evidence type="ECO:0000259" key="10">
    <source>
        <dbReference type="Pfam" id="PF08638"/>
    </source>
</evidence>
<dbReference type="GO" id="GO:0070847">
    <property type="term" value="C:core mediator complex"/>
    <property type="evidence" value="ECO:0007669"/>
    <property type="project" value="TreeGrafter"/>
</dbReference>
<feature type="transmembrane region" description="Helical" evidence="9">
    <location>
        <begin position="95"/>
        <end position="113"/>
    </location>
</feature>
<dbReference type="GO" id="GO:0006357">
    <property type="term" value="P:regulation of transcription by RNA polymerase II"/>
    <property type="evidence" value="ECO:0007669"/>
    <property type="project" value="InterPro"/>
</dbReference>
<evidence type="ECO:0000313" key="12">
    <source>
        <dbReference type="Proteomes" id="UP001438707"/>
    </source>
</evidence>
<dbReference type="EMBL" id="JALJOS010000008">
    <property type="protein sequence ID" value="KAK9835804.1"/>
    <property type="molecule type" value="Genomic_DNA"/>
</dbReference>
<dbReference type="InterPro" id="IPR008637">
    <property type="entry name" value="HR_lesion"/>
</dbReference>
<keyword evidence="9" id="KW-1133">Transmembrane helix</keyword>
<dbReference type="GO" id="GO:0016592">
    <property type="term" value="C:mediator complex"/>
    <property type="evidence" value="ECO:0007669"/>
    <property type="project" value="UniProtKB-UniRule"/>
</dbReference>
<feature type="region of interest" description="Disordered" evidence="8">
    <location>
        <begin position="946"/>
        <end position="981"/>
    </location>
</feature>
<proteinExistence type="inferred from homology"/>
<evidence type="ECO:0000256" key="8">
    <source>
        <dbReference type="SAM" id="MobiDB-lite"/>
    </source>
</evidence>
<evidence type="ECO:0000313" key="11">
    <source>
        <dbReference type="EMBL" id="KAK9835804.1"/>
    </source>
</evidence>
<evidence type="ECO:0000256" key="1">
    <source>
        <dbReference type="ARBA" id="ARBA00004123"/>
    </source>
</evidence>
<feature type="region of interest" description="Disordered" evidence="8">
    <location>
        <begin position="1428"/>
        <end position="1450"/>
    </location>
</feature>
<keyword evidence="4 7" id="KW-0010">Activator</keyword>
<comment type="similarity">
    <text evidence="2 7">Belongs to the Mediator complex subunit 14 family.</text>
</comment>
<feature type="transmembrane region" description="Helical" evidence="9">
    <location>
        <begin position="68"/>
        <end position="89"/>
    </location>
</feature>
<protein>
    <recommendedName>
        <fullName evidence="7">Mediator of RNA polymerase II transcription subunit 14</fullName>
    </recommendedName>
    <alternativeName>
        <fullName evidence="7">Mediator complex subunit 14</fullName>
    </alternativeName>
</protein>
<evidence type="ECO:0000256" key="3">
    <source>
        <dbReference type="ARBA" id="ARBA00023015"/>
    </source>
</evidence>
<feature type="compositionally biased region" description="Polar residues" evidence="8">
    <location>
        <begin position="1249"/>
        <end position="1261"/>
    </location>
</feature>
<evidence type="ECO:0000256" key="7">
    <source>
        <dbReference type="RuleBase" id="RU365082"/>
    </source>
</evidence>
<dbReference type="Pfam" id="PF05514">
    <property type="entry name" value="HR_lesion"/>
    <property type="match status" value="1"/>
</dbReference>
<sequence length="1672" mass="178806">MAVVRSSTLAFVGRLFFVALFITSAVQKLQSFDATGGPIMKAMQPKMDHFLARLEHFTGIDLPLEKQAYVYLLAFATFLEISGAVLFLFNSALGAWLLVLFVTAVTPIMHNFWDITDVHDRMLDTIMFFKNLSILGALFFYLGNQPKKLRPNSVTVTGWFGKSAGVKRYDHLVFTAASRLTAAAYAFDGMAEILDSRILTGAPGHVNLKAVLENVVHTATGGLQALAQVFEHRPIADRKQSLLQNLHHCRQHLLRLHVLTTWAQKARAVREAGRVVDVATRHAGALRLSADELYHLHMELEASKAPVFDILTALDVLQTGGYDILPKVIAEGCSPAKPSPAKIQGTVHRLDFLLHRQLQRAGLPDGTHVSRIQDGVALLHCANDWEVCLSLSPAKIPEMPDAHAHVSTAQPKLALEEGQAMLGSQQKFDGDGAQGESSAVGEVATCPAASRSFKTCSWRLISIQLLPGFKKGLVLQAAQAESLRADLEARMWAAAISASTASLKQSEENASCDGDTIHQSPLDLLQNVLQNVASRLLLNQVILDLKHLLAVPSPWAGCIRREASKAFQIGVRIPFWLEVPCIYSDDLQLAGKSGSSEPCFTQMEPDVPRSSRGTPVVEIGIHATGGMGVGIPQAWLPVYRSADNIGSQGRLDLLELQYGNVKLSSATGDVTSLLLDAAALASKIQLDGLAATVRARGKLNASGGSVSTASSSSLSDSTPGTCIHFSAGGAILLEVSMHLRTGCFCLTPGAGLGKSGVDAVAGIRKAEEKLQMCQQEAKQKLPAPPHVGRAHLEAAAAVLEELAVKLAWRARFCQLVAAARGMTLHPQSTSPRTIKAFLETHPQTARINERASVLLDFPDFPESQCPPDPGVHGTKPAKGSPDAQAVPVADSSPAQNVQCRFHLLAQPGLSSSGGARWQHILLMSSSDQLGAPAQIIKVLRTPAVVTRQAPDTAQPAPEAGKKRKRKDGESDGEPLECADATPQAEMVQAPWGKQQENELAQVVDWAQERMNWELLQFQLKGLELPFAEELQASSKRHPSSEPKMPEKPSSALDDPEACISLKRSLRLFRYDQALQRLDACCTALPPAAHPLGGSKTTWRSHYTGQPQVTVGIPSGAIAGEWVLRVASRYFAGLPLTADNELSASGAAVVACSDGFEVHCSFARGDSVLNAVKDLAAILRLHTFATRTATVIRAWQKLQTSAATPSEPEAVQPLLSPDACSIAAHATVNQHPADQAPPGSDIRLAPDVTPPSTSVAQQSSLTPAAMAGTEASEPGIQLTRPDAARPDAAGSSRGKLANAPLSWTAPNGLAITIHDINFTSIFLAAHSVVPRAMTSQTSLHLPLLEPDQGDQMSLPTGDEISAQQGATHEGLPQRLGARTSLDSLASLAFGPESLQPLSSWGWASDAIKCSSGSLQDLEVLADLPAEVEGHAATQQQQPQLQQQAVSASSPSQQQPQMLICISWAAPKRSTRRNYNPSITWQAPSTAPLIAVALSCNEASAAPVFEALQQMAEDGQEDLLLDAYALVSSTCLAFLSQLQQPILQAPGWHVRALPSVKPSGAFCISLVCSPDQVEPSLAQVLIDMQPAPALQVQCTIRIQTFSPQLDGAAHSVDEGRTDAAFRHIQALLKDDAGLHDQAQDGACQGPVVGQSIYPWPPCHEVRPAGLYINQIGHR</sequence>
<evidence type="ECO:0000256" key="9">
    <source>
        <dbReference type="SAM" id="Phobius"/>
    </source>
</evidence>
<organism evidence="11 12">
    <name type="scientific">Apatococcus lobatus</name>
    <dbReference type="NCBI Taxonomy" id="904363"/>
    <lineage>
        <taxon>Eukaryota</taxon>
        <taxon>Viridiplantae</taxon>
        <taxon>Chlorophyta</taxon>
        <taxon>core chlorophytes</taxon>
        <taxon>Trebouxiophyceae</taxon>
        <taxon>Chlorellales</taxon>
        <taxon>Chlorellaceae</taxon>
        <taxon>Apatococcus</taxon>
    </lineage>
</organism>
<dbReference type="PANTHER" id="PTHR12809:SF2">
    <property type="entry name" value="MEDIATOR OF RNA POLYMERASE II TRANSCRIPTION SUBUNIT 14"/>
    <property type="match status" value="1"/>
</dbReference>
<comment type="function">
    <text evidence="7">Component of the Mediator complex, a coactivator involved in the regulated transcription of nearly all RNA polymerase II-dependent genes. Mediator functions as a bridge to convey information from gene-specific regulatory proteins to the basal RNA polymerase II transcription machinery. Mediator is recruited to promoters by direct interactions with regulatory proteins and serves as a scaffold for the assembly of a functional preinitiation complex with RNA polymerase II and the general transcription factors.</text>
</comment>
<feature type="domain" description="Mediator complex subunit MED14 N-terminal" evidence="10">
    <location>
        <begin position="206"/>
        <end position="391"/>
    </location>
</feature>
<feature type="region of interest" description="Disordered" evidence="8">
    <location>
        <begin position="1230"/>
        <end position="1293"/>
    </location>
</feature>